<accession>A0A1Z1W3F5</accession>
<dbReference type="RefSeq" id="WP_030356440.1">
    <property type="nucleotide sequence ID" value="NZ_CP021748.1"/>
</dbReference>
<dbReference type="Gene3D" id="3.10.450.50">
    <property type="match status" value="1"/>
</dbReference>
<gene>
    <name evidence="2" type="ORF">SMD44_00366</name>
</gene>
<evidence type="ECO:0000259" key="1">
    <source>
        <dbReference type="Pfam" id="PF12680"/>
    </source>
</evidence>
<feature type="domain" description="SnoaL-like" evidence="1">
    <location>
        <begin position="28"/>
        <end position="121"/>
    </location>
</feature>
<keyword evidence="3" id="KW-1185">Reference proteome</keyword>
<dbReference type="Proteomes" id="UP000195880">
    <property type="component" value="Chromosome"/>
</dbReference>
<evidence type="ECO:0000313" key="3">
    <source>
        <dbReference type="Proteomes" id="UP000195880"/>
    </source>
</evidence>
<dbReference type="EMBL" id="CP021748">
    <property type="protein sequence ID" value="ARX80968.1"/>
    <property type="molecule type" value="Genomic_DNA"/>
</dbReference>
<dbReference type="InterPro" id="IPR037401">
    <property type="entry name" value="SnoaL-like"/>
</dbReference>
<evidence type="ECO:0000313" key="2">
    <source>
        <dbReference type="EMBL" id="ARX80968.1"/>
    </source>
</evidence>
<dbReference type="eggNOG" id="ENOG5031XIT">
    <property type="taxonomic scope" value="Bacteria"/>
</dbReference>
<proteinExistence type="predicted"/>
<name>A0A1Z1W3F5_9ACTN</name>
<dbReference type="InterPro" id="IPR032710">
    <property type="entry name" value="NTF2-like_dom_sf"/>
</dbReference>
<dbReference type="OrthoDB" id="1256785at2"/>
<organism evidence="2 3">
    <name type="scientific">Streptomyces alboflavus</name>
    <dbReference type="NCBI Taxonomy" id="67267"/>
    <lineage>
        <taxon>Bacteria</taxon>
        <taxon>Bacillati</taxon>
        <taxon>Actinomycetota</taxon>
        <taxon>Actinomycetes</taxon>
        <taxon>Kitasatosporales</taxon>
        <taxon>Streptomycetaceae</taxon>
        <taxon>Streptomyces</taxon>
    </lineage>
</organism>
<dbReference type="SUPFAM" id="SSF54427">
    <property type="entry name" value="NTF2-like"/>
    <property type="match status" value="1"/>
</dbReference>
<dbReference type="AlphaFoldDB" id="A0A1Z1W3F5"/>
<sequence>MKPLAESTPEQFITDFFTTFHEQVVRGDHDPAPAMARFYAPDIVMVSDGIRLDWDKLLAHIRPVRKNLAPDDEARFEVHEAIADGDRIAARLTIHAATRKKRIATEVVAFYTFTPDGRMAESHGCTRIVADTPTAPEPERRE</sequence>
<dbReference type="KEGG" id="salf:SMD44_00366"/>
<dbReference type="Pfam" id="PF12680">
    <property type="entry name" value="SnoaL_2"/>
    <property type="match status" value="1"/>
</dbReference>
<protein>
    <recommendedName>
        <fullName evidence="1">SnoaL-like domain-containing protein</fullName>
    </recommendedName>
</protein>
<reference evidence="2 3" key="1">
    <citation type="submission" date="2017-05" db="EMBL/GenBank/DDBJ databases">
        <title>Streptomyces alboflavus Genome sequencing and assembly.</title>
        <authorList>
            <person name="Wang Y."/>
            <person name="Du B."/>
            <person name="Ding Y."/>
            <person name="Liu H."/>
            <person name="Hou Q."/>
            <person name="Liu K."/>
            <person name="Wang C."/>
            <person name="Yao L."/>
        </authorList>
    </citation>
    <scope>NUCLEOTIDE SEQUENCE [LARGE SCALE GENOMIC DNA]</scope>
    <source>
        <strain evidence="2 3">MDJK44</strain>
    </source>
</reference>